<protein>
    <submittedName>
        <fullName evidence="1">Uncharacterized protein</fullName>
    </submittedName>
</protein>
<organism evidence="1">
    <name type="scientific">Arundo donax</name>
    <name type="common">Giant reed</name>
    <name type="synonym">Donax arundinaceus</name>
    <dbReference type="NCBI Taxonomy" id="35708"/>
    <lineage>
        <taxon>Eukaryota</taxon>
        <taxon>Viridiplantae</taxon>
        <taxon>Streptophyta</taxon>
        <taxon>Embryophyta</taxon>
        <taxon>Tracheophyta</taxon>
        <taxon>Spermatophyta</taxon>
        <taxon>Magnoliopsida</taxon>
        <taxon>Liliopsida</taxon>
        <taxon>Poales</taxon>
        <taxon>Poaceae</taxon>
        <taxon>PACMAD clade</taxon>
        <taxon>Arundinoideae</taxon>
        <taxon>Arundineae</taxon>
        <taxon>Arundo</taxon>
    </lineage>
</organism>
<accession>A0A0A9FQC8</accession>
<reference evidence="1" key="1">
    <citation type="submission" date="2014-09" db="EMBL/GenBank/DDBJ databases">
        <authorList>
            <person name="Magalhaes I.L.F."/>
            <person name="Oliveira U."/>
            <person name="Santos F.R."/>
            <person name="Vidigal T.H.D.A."/>
            <person name="Brescovit A.D."/>
            <person name="Santos A.J."/>
        </authorList>
    </citation>
    <scope>NUCLEOTIDE SEQUENCE</scope>
    <source>
        <tissue evidence="1">Shoot tissue taken approximately 20 cm above the soil surface</tissue>
    </source>
</reference>
<name>A0A0A9FQC8_ARUDO</name>
<reference evidence="1" key="2">
    <citation type="journal article" date="2015" name="Data Brief">
        <title>Shoot transcriptome of the giant reed, Arundo donax.</title>
        <authorList>
            <person name="Barrero R.A."/>
            <person name="Guerrero F.D."/>
            <person name="Moolhuijzen P."/>
            <person name="Goolsby J.A."/>
            <person name="Tidwell J."/>
            <person name="Bellgard S.E."/>
            <person name="Bellgard M.I."/>
        </authorList>
    </citation>
    <scope>NUCLEOTIDE SEQUENCE</scope>
    <source>
        <tissue evidence="1">Shoot tissue taken approximately 20 cm above the soil surface</tissue>
    </source>
</reference>
<evidence type="ECO:0000313" key="1">
    <source>
        <dbReference type="EMBL" id="JAE13469.1"/>
    </source>
</evidence>
<dbReference type="EMBL" id="GBRH01184427">
    <property type="protein sequence ID" value="JAE13469.1"/>
    <property type="molecule type" value="Transcribed_RNA"/>
</dbReference>
<sequence length="42" mass="4875">MKRYLQRFGKLSSMLVSFQCPFSCVIMPNRRKIILSSPKLGI</sequence>
<dbReference type="AlphaFoldDB" id="A0A0A9FQC8"/>
<proteinExistence type="predicted"/>